<name>A0A495D170_9PROT</name>
<accession>A0A495D170</accession>
<dbReference type="RefSeq" id="WP_147422714.1">
    <property type="nucleotide sequence ID" value="NZ_RBIM01000007.1"/>
</dbReference>
<organism evidence="3 4">
    <name type="scientific">Maricaulis maris</name>
    <dbReference type="NCBI Taxonomy" id="74318"/>
    <lineage>
        <taxon>Bacteria</taxon>
        <taxon>Pseudomonadati</taxon>
        <taxon>Pseudomonadota</taxon>
        <taxon>Alphaproteobacteria</taxon>
        <taxon>Maricaulales</taxon>
        <taxon>Maricaulaceae</taxon>
        <taxon>Maricaulis</taxon>
    </lineage>
</organism>
<proteinExistence type="predicted"/>
<dbReference type="EMBL" id="RBIM01000007">
    <property type="protein sequence ID" value="RKQ95227.1"/>
    <property type="molecule type" value="Genomic_DNA"/>
</dbReference>
<keyword evidence="1" id="KW-0812">Transmembrane</keyword>
<dbReference type="AlphaFoldDB" id="A0A495D170"/>
<feature type="chain" id="PRO_5042481322" evidence="2">
    <location>
        <begin position="23"/>
        <end position="566"/>
    </location>
</feature>
<gene>
    <name evidence="3" type="ORF">C7435_2916</name>
</gene>
<dbReference type="Proteomes" id="UP000273675">
    <property type="component" value="Unassembled WGS sequence"/>
</dbReference>
<keyword evidence="1" id="KW-1133">Transmembrane helix</keyword>
<sequence length="566" mass="60126">MLVRVLSSAVAALAIVASGTFAVWGQSTGSTDAAAGQTPAAEVDTIPVNTEERSLSDLDGGADAFILSTTRRLARIDFTLPPHVQTSEAWLRLAARPASDSTAGLIHVSVNGGEAITIRPQARPMEARFALFSADFRPGSNTLEIAYSTDTSAAGWIVDARRSQMRLTLEPVAPIDTLESLEQALAADFAAPRRIALITDASRERVTLEALVAQGLALRAGQVPLFTANADEADLIVRIADNDRLAADDRAALRSGDRSTGPEIAFRNERGLPHLVVTGRNLDEATAAARLMAARSFIGYRRGFLAADAMTATRLGTRQIRDARTLHANADLRTFADSGLPFSADQGSRTAVQFSTQFDADRHGALSVLARAALISGEAWLYAWYGDASETAPANHNLLVIGPGSTEIAAVDRNAPPELRAALRAAERSRGQRGLMRLAAAAYADAADAEAGNEVGIGVASLFRDQANNGRWIGTLTAPDIASFEAAGRSLARSDLWTALEGRAAVWSARGVTALDYTVVAPSLVERVQEFAVDHTRDAAFLLFGAAFLLLVRGFFGRRKQARAQA</sequence>
<feature type="transmembrane region" description="Helical" evidence="1">
    <location>
        <begin position="539"/>
        <end position="556"/>
    </location>
</feature>
<evidence type="ECO:0000256" key="1">
    <source>
        <dbReference type="SAM" id="Phobius"/>
    </source>
</evidence>
<dbReference type="UniPathway" id="UPA00694"/>
<reference evidence="3 4" key="1">
    <citation type="submission" date="2018-10" db="EMBL/GenBank/DDBJ databases">
        <title>Genomic Encyclopedia of Type Strains, Phase IV (KMG-IV): sequencing the most valuable type-strain genomes for metagenomic binning, comparative biology and taxonomic classification.</title>
        <authorList>
            <person name="Goeker M."/>
        </authorList>
    </citation>
    <scope>NUCLEOTIDE SEQUENCE [LARGE SCALE GENOMIC DNA]</scope>
    <source>
        <strain evidence="3 4">DSM 4734</strain>
    </source>
</reference>
<keyword evidence="1" id="KW-0472">Membrane</keyword>
<feature type="signal peptide" evidence="2">
    <location>
        <begin position="1"/>
        <end position="22"/>
    </location>
</feature>
<protein>
    <submittedName>
        <fullName evidence="3">Uncharacterized protein</fullName>
    </submittedName>
</protein>
<evidence type="ECO:0000313" key="3">
    <source>
        <dbReference type="EMBL" id="RKQ95227.1"/>
    </source>
</evidence>
<keyword evidence="2" id="KW-0732">Signal</keyword>
<evidence type="ECO:0000256" key="2">
    <source>
        <dbReference type="SAM" id="SignalP"/>
    </source>
</evidence>
<evidence type="ECO:0000313" key="4">
    <source>
        <dbReference type="Proteomes" id="UP000273675"/>
    </source>
</evidence>
<comment type="caution">
    <text evidence="3">The sequence shown here is derived from an EMBL/GenBank/DDBJ whole genome shotgun (WGS) entry which is preliminary data.</text>
</comment>
<dbReference type="OrthoDB" id="7625043at2"/>